<dbReference type="HAMAP" id="MF_00727">
    <property type="entry name" value="Tgl"/>
    <property type="match status" value="1"/>
</dbReference>
<reference evidence="3 4" key="1">
    <citation type="journal article" date="2007" name="Int. J. Syst. Evol. Microbiol.">
        <title>Paenibacillus ginsengarvi sp. nov., isolated from soil from ginseng cultivation.</title>
        <authorList>
            <person name="Yoon M.H."/>
            <person name="Ten L.N."/>
            <person name="Im W.T."/>
        </authorList>
    </citation>
    <scope>NUCLEOTIDE SEQUENCE [LARGE SCALE GENOMIC DNA]</scope>
    <source>
        <strain evidence="3 4">KCTC 13059</strain>
    </source>
</reference>
<dbReference type="RefSeq" id="WP_120746595.1">
    <property type="nucleotide sequence ID" value="NZ_RBAH01000004.1"/>
</dbReference>
<gene>
    <name evidence="3" type="ORF">D7M11_07760</name>
</gene>
<evidence type="ECO:0000313" key="3">
    <source>
        <dbReference type="EMBL" id="RKN85572.1"/>
    </source>
</evidence>
<dbReference type="NCBIfam" id="NF002869">
    <property type="entry name" value="PRK03187.1"/>
    <property type="match status" value="1"/>
</dbReference>
<evidence type="ECO:0000256" key="2">
    <source>
        <dbReference type="ARBA" id="ARBA00022969"/>
    </source>
</evidence>
<keyword evidence="2" id="KW-0749">Sporulation</keyword>
<keyword evidence="3" id="KW-0012">Acyltransferase</keyword>
<dbReference type="EC" id="2.3.2.13" evidence="3"/>
<dbReference type="GO" id="GO:0003810">
    <property type="term" value="F:protein-glutamine gamma-glutamyltransferase activity"/>
    <property type="evidence" value="ECO:0007669"/>
    <property type="project" value="UniProtKB-EC"/>
</dbReference>
<name>A0A3B0CK41_9BACL</name>
<organism evidence="3 4">
    <name type="scientific">Paenibacillus ginsengarvi</name>
    <dbReference type="NCBI Taxonomy" id="400777"/>
    <lineage>
        <taxon>Bacteria</taxon>
        <taxon>Bacillati</taxon>
        <taxon>Bacillota</taxon>
        <taxon>Bacilli</taxon>
        <taxon>Bacillales</taxon>
        <taxon>Paenibacillaceae</taxon>
        <taxon>Paenibacillus</taxon>
    </lineage>
</organism>
<dbReference type="Pfam" id="PF20085">
    <property type="entry name" value="TGL"/>
    <property type="match status" value="1"/>
</dbReference>
<keyword evidence="1 3" id="KW-0808">Transferase</keyword>
<evidence type="ECO:0000313" key="4">
    <source>
        <dbReference type="Proteomes" id="UP000282311"/>
    </source>
</evidence>
<dbReference type="InterPro" id="IPR020916">
    <property type="entry name" value="Gln_gamma-glutamylTfrase_bac"/>
</dbReference>
<dbReference type="GO" id="GO:0030435">
    <property type="term" value="P:sporulation resulting in formation of a cellular spore"/>
    <property type="evidence" value="ECO:0007669"/>
    <property type="project" value="UniProtKB-KW"/>
</dbReference>
<comment type="caution">
    <text evidence="3">The sequence shown here is derived from an EMBL/GenBank/DDBJ whole genome shotgun (WGS) entry which is preliminary data.</text>
</comment>
<accession>A0A3B0CK41</accession>
<proteinExistence type="inferred from homology"/>
<dbReference type="OrthoDB" id="1845399at2"/>
<dbReference type="EMBL" id="RBAH01000004">
    <property type="protein sequence ID" value="RKN85572.1"/>
    <property type="molecule type" value="Genomic_DNA"/>
</dbReference>
<sequence length="281" mass="31514">MIILADGSGGIDPAGLTAVERDIYEQKTNSPTPFHFESAEALRFELRLRANIVKAAIALERSHAGFATFSKSRANRNYWKRLDNGGFLLHPNVLPADAIRDIYENGDAYGFECATAIVIVLYKAVLDTIGETAFNRLFGNLQLYSWEHDSDMPLVTQDNNHESFAGDVLYYSNPDYDPRTPQWQGENVVKLTGDRLFGHGIGIEAEDVIIRHLNNHRRPGSKVSAYLFDRITYPDFYAIYRETKAANSGAPYIRRWPDGWIAGRVGSKTQVFTGQPPVLNA</sequence>
<keyword evidence="4" id="KW-1185">Reference proteome</keyword>
<protein>
    <submittedName>
        <fullName evidence="3">Protein-glutamine gamma-glutamyltransferase</fullName>
        <ecNumber evidence="3">2.3.2.13</ecNumber>
    </submittedName>
</protein>
<dbReference type="Proteomes" id="UP000282311">
    <property type="component" value="Unassembled WGS sequence"/>
</dbReference>
<evidence type="ECO:0000256" key="1">
    <source>
        <dbReference type="ARBA" id="ARBA00022679"/>
    </source>
</evidence>
<dbReference type="AlphaFoldDB" id="A0A3B0CK41"/>